<evidence type="ECO:0000256" key="3">
    <source>
        <dbReference type="ARBA" id="ARBA00022840"/>
    </source>
</evidence>
<name>A0ABP0FCV2_CLALP</name>
<dbReference type="InterPro" id="IPR008271">
    <property type="entry name" value="Ser/Thr_kinase_AS"/>
</dbReference>
<accession>A0ABP0FCV2</accession>
<reference evidence="7 8" key="1">
    <citation type="submission" date="2024-02" db="EMBL/GenBank/DDBJ databases">
        <authorList>
            <person name="Daric V."/>
            <person name="Darras S."/>
        </authorList>
    </citation>
    <scope>NUCLEOTIDE SEQUENCE [LARGE SCALE GENOMIC DNA]</scope>
</reference>
<dbReference type="InterPro" id="IPR011009">
    <property type="entry name" value="Kinase-like_dom_sf"/>
</dbReference>
<dbReference type="CDD" id="cd08309">
    <property type="entry name" value="Death_IRAK"/>
    <property type="match status" value="1"/>
</dbReference>
<dbReference type="Gene3D" id="1.10.510.10">
    <property type="entry name" value="Transferase(Phosphotransferase) domain 1"/>
    <property type="match status" value="1"/>
</dbReference>
<evidence type="ECO:0000313" key="8">
    <source>
        <dbReference type="Proteomes" id="UP001642483"/>
    </source>
</evidence>
<dbReference type="SMART" id="SM00005">
    <property type="entry name" value="DEATH"/>
    <property type="match status" value="1"/>
</dbReference>
<evidence type="ECO:0000256" key="2">
    <source>
        <dbReference type="ARBA" id="ARBA00022741"/>
    </source>
</evidence>
<sequence>MSQLSRPWSIRPQKTLLSNNSYIRNLPYSLVQLIAAELDPAGTATNWKDLALRIPKGPHNPEPKFTIQHIRSFEAVAQSGKSPTMAIMESWSTSNATVQNLMEILSSMGLHSLVTMIQARIAQAPTPPPYDEIAGRNTGPPYPPSIPGQSAQYGSPNQTFGQIGSQTPFLSTYGQHNPEQNRHNDFSFLSPQPVSFAPNSPSPYSFNWFSNQMPQPSASAVSKDSDAMSHAYNLISHQSVEKSAFEKSSSSRRQPTEHDSLASVLNTEKELATGNVTAFSYASLKLVTSNFNNSLKLGEGAFGCVFQGHLARNMQGNNSSEARKIAIKRLKLDTPEFASAITEQFKKEIHVISELKHENILPLMGYSYDGPELCLIYDYMYNGSLSSRLELCRNKKAVLKVGQRLEIARGSASGISYLHKKKLIHRDIKSSNILLDSEMKPRISDFGLIRSTDSEASNRTSTKTNNPIGTLVYMSPEAYKGVVSNAMDVYSFGVVLLELLTGMAVMDENRDPCHLTMYIEEMCDVEVETFFDTLAGEWCHGTGQALYDLGNQCVESKRTKRPSMQKVIILVTTDLFDFD</sequence>
<dbReference type="Pfam" id="PF07714">
    <property type="entry name" value="PK_Tyr_Ser-Thr"/>
    <property type="match status" value="1"/>
</dbReference>
<keyword evidence="8" id="KW-1185">Reference proteome</keyword>
<feature type="binding site" evidence="4">
    <location>
        <position position="328"/>
    </location>
    <ligand>
        <name>ATP</name>
        <dbReference type="ChEBI" id="CHEBI:30616"/>
    </ligand>
</feature>
<dbReference type="PANTHER" id="PTHR27006:SF606">
    <property type="entry name" value="INTERLEUKIN-1 RECEPTOR-ASSOCIATED KINASE 4"/>
    <property type="match status" value="1"/>
</dbReference>
<dbReference type="EMBL" id="CAWYQH010000024">
    <property type="protein sequence ID" value="CAK8676057.1"/>
    <property type="molecule type" value="Genomic_DNA"/>
</dbReference>
<protein>
    <recommendedName>
        <fullName evidence="6">Protein kinase domain-containing protein</fullName>
    </recommendedName>
</protein>
<dbReference type="InterPro" id="IPR000719">
    <property type="entry name" value="Prot_kinase_dom"/>
</dbReference>
<feature type="domain" description="Protein kinase" evidence="6">
    <location>
        <begin position="291"/>
        <end position="576"/>
    </location>
</feature>
<keyword evidence="1" id="KW-0808">Transferase</keyword>
<dbReference type="PROSITE" id="PS00108">
    <property type="entry name" value="PROTEIN_KINASE_ST"/>
    <property type="match status" value="1"/>
</dbReference>
<dbReference type="PROSITE" id="PS00107">
    <property type="entry name" value="PROTEIN_KINASE_ATP"/>
    <property type="match status" value="1"/>
</dbReference>
<keyword evidence="2 4" id="KW-0547">Nucleotide-binding</keyword>
<dbReference type="SMART" id="SM00220">
    <property type="entry name" value="S_TKc"/>
    <property type="match status" value="1"/>
</dbReference>
<dbReference type="Gene3D" id="3.30.200.20">
    <property type="entry name" value="Phosphorylase Kinase, domain 1"/>
    <property type="match status" value="1"/>
</dbReference>
<keyword evidence="3 4" id="KW-0067">ATP-binding</keyword>
<dbReference type="InterPro" id="IPR011029">
    <property type="entry name" value="DEATH-like_dom_sf"/>
</dbReference>
<dbReference type="SUPFAM" id="SSF56112">
    <property type="entry name" value="Protein kinase-like (PK-like)"/>
    <property type="match status" value="1"/>
</dbReference>
<evidence type="ECO:0000313" key="7">
    <source>
        <dbReference type="EMBL" id="CAK8676057.1"/>
    </source>
</evidence>
<evidence type="ECO:0000256" key="5">
    <source>
        <dbReference type="SAM" id="MobiDB-lite"/>
    </source>
</evidence>
<gene>
    <name evidence="7" type="ORF">CVLEPA_LOCUS5560</name>
</gene>
<proteinExistence type="predicted"/>
<dbReference type="InterPro" id="IPR001245">
    <property type="entry name" value="Ser-Thr/Tyr_kinase_cat_dom"/>
</dbReference>
<keyword evidence="1" id="KW-0418">Kinase</keyword>
<dbReference type="InterPro" id="IPR017441">
    <property type="entry name" value="Protein_kinase_ATP_BS"/>
</dbReference>
<organism evidence="7 8">
    <name type="scientific">Clavelina lepadiformis</name>
    <name type="common">Light-bulb sea squirt</name>
    <name type="synonym">Ascidia lepadiformis</name>
    <dbReference type="NCBI Taxonomy" id="159417"/>
    <lineage>
        <taxon>Eukaryota</taxon>
        <taxon>Metazoa</taxon>
        <taxon>Chordata</taxon>
        <taxon>Tunicata</taxon>
        <taxon>Ascidiacea</taxon>
        <taxon>Aplousobranchia</taxon>
        <taxon>Clavelinidae</taxon>
        <taxon>Clavelina</taxon>
    </lineage>
</organism>
<dbReference type="PROSITE" id="PS50011">
    <property type="entry name" value="PROTEIN_KINASE_DOM"/>
    <property type="match status" value="1"/>
</dbReference>
<feature type="region of interest" description="Disordered" evidence="5">
    <location>
        <begin position="243"/>
        <end position="263"/>
    </location>
</feature>
<comment type="caution">
    <text evidence="7">The sequence shown here is derived from an EMBL/GenBank/DDBJ whole genome shotgun (WGS) entry which is preliminary data.</text>
</comment>
<evidence type="ECO:0000256" key="4">
    <source>
        <dbReference type="PROSITE-ProRule" id="PRU10141"/>
    </source>
</evidence>
<dbReference type="SUPFAM" id="SSF47986">
    <property type="entry name" value="DEATH domain"/>
    <property type="match status" value="1"/>
</dbReference>
<evidence type="ECO:0000256" key="1">
    <source>
        <dbReference type="ARBA" id="ARBA00022527"/>
    </source>
</evidence>
<dbReference type="PANTHER" id="PTHR27006">
    <property type="entry name" value="PROMASTIGOTE SURFACE ANTIGEN PROTEIN PSA"/>
    <property type="match status" value="1"/>
</dbReference>
<dbReference type="Gene3D" id="1.10.533.10">
    <property type="entry name" value="Death Domain, Fas"/>
    <property type="match status" value="1"/>
</dbReference>
<evidence type="ECO:0000259" key="6">
    <source>
        <dbReference type="PROSITE" id="PS50011"/>
    </source>
</evidence>
<dbReference type="Pfam" id="PF00531">
    <property type="entry name" value="Death"/>
    <property type="match status" value="1"/>
</dbReference>
<dbReference type="InterPro" id="IPR000488">
    <property type="entry name" value="Death_dom"/>
</dbReference>
<dbReference type="Proteomes" id="UP001642483">
    <property type="component" value="Unassembled WGS sequence"/>
</dbReference>
<keyword evidence="1" id="KW-0723">Serine/threonine-protein kinase</keyword>